<dbReference type="SUPFAM" id="SSF50249">
    <property type="entry name" value="Nucleic acid-binding proteins"/>
    <property type="match status" value="1"/>
</dbReference>
<dbReference type="GO" id="GO:0006273">
    <property type="term" value="P:lagging strand elongation"/>
    <property type="evidence" value="ECO:0007669"/>
    <property type="project" value="TreeGrafter"/>
</dbReference>
<proteinExistence type="inferred from homology"/>
<evidence type="ECO:0000256" key="3">
    <source>
        <dbReference type="ARBA" id="ARBA00022618"/>
    </source>
</evidence>
<dbReference type="PROSITE" id="PS00697">
    <property type="entry name" value="DNA_LIGASE_A1"/>
    <property type="match status" value="1"/>
</dbReference>
<dbReference type="AlphaFoldDB" id="A0A7K5BXK4"/>
<evidence type="ECO:0000256" key="10">
    <source>
        <dbReference type="ARBA" id="ARBA00023204"/>
    </source>
</evidence>
<comment type="catalytic activity">
    <reaction evidence="12">
        <text>ATP + (deoxyribonucleotide)n-3'-hydroxyl + 5'-phospho-(deoxyribonucleotide)m = (deoxyribonucleotide)n+m + AMP + diphosphate.</text>
        <dbReference type="EC" id="6.5.1.1"/>
    </reaction>
</comment>
<evidence type="ECO:0000256" key="8">
    <source>
        <dbReference type="ARBA" id="ARBA00022840"/>
    </source>
</evidence>
<dbReference type="NCBIfam" id="TIGR00574">
    <property type="entry name" value="dnl1"/>
    <property type="match status" value="1"/>
</dbReference>
<gene>
    <name evidence="15" type="primary">Lig3</name>
    <name evidence="15" type="ORF">MOTALB_R03559</name>
</gene>
<evidence type="ECO:0000256" key="13">
    <source>
        <dbReference type="RuleBase" id="RU004196"/>
    </source>
</evidence>
<keyword evidence="11" id="KW-0131">Cell cycle</keyword>
<dbReference type="Gene3D" id="2.40.50.140">
    <property type="entry name" value="Nucleic acid-binding proteins"/>
    <property type="match status" value="1"/>
</dbReference>
<dbReference type="PANTHER" id="PTHR45674">
    <property type="entry name" value="DNA LIGASE 1/3 FAMILY MEMBER"/>
    <property type="match status" value="1"/>
</dbReference>
<dbReference type="InterPro" id="IPR012340">
    <property type="entry name" value="NA-bd_OB-fold"/>
</dbReference>
<accession>A0A7K5BXK4</accession>
<comment type="similarity">
    <text evidence="1 13">Belongs to the ATP-dependent DNA ligase family.</text>
</comment>
<dbReference type="GO" id="GO:0071897">
    <property type="term" value="P:DNA biosynthetic process"/>
    <property type="evidence" value="ECO:0007669"/>
    <property type="project" value="InterPro"/>
</dbReference>
<dbReference type="GO" id="GO:0070421">
    <property type="term" value="C:DNA ligase III-XRCC1 complex"/>
    <property type="evidence" value="ECO:0007669"/>
    <property type="project" value="TreeGrafter"/>
</dbReference>
<dbReference type="Proteomes" id="UP000532252">
    <property type="component" value="Unassembled WGS sequence"/>
</dbReference>
<feature type="non-terminal residue" evidence="15">
    <location>
        <position position="1"/>
    </location>
</feature>
<organism evidence="15 16">
    <name type="scientific">Motacilla alba</name>
    <name type="common">White wagtail</name>
    <name type="synonym">Pied wagtail</name>
    <dbReference type="NCBI Taxonomy" id="45807"/>
    <lineage>
        <taxon>Eukaryota</taxon>
        <taxon>Metazoa</taxon>
        <taxon>Chordata</taxon>
        <taxon>Craniata</taxon>
        <taxon>Vertebrata</taxon>
        <taxon>Euteleostomi</taxon>
        <taxon>Archelosauria</taxon>
        <taxon>Archosauria</taxon>
        <taxon>Dinosauria</taxon>
        <taxon>Saurischia</taxon>
        <taxon>Theropoda</taxon>
        <taxon>Coelurosauria</taxon>
        <taxon>Aves</taxon>
        <taxon>Neognathae</taxon>
        <taxon>Neoaves</taxon>
        <taxon>Telluraves</taxon>
        <taxon>Australaves</taxon>
        <taxon>Passeriformes</taxon>
        <taxon>Passeroidea</taxon>
        <taxon>Motacillidae</taxon>
        <taxon>Motacilla</taxon>
    </lineage>
</organism>
<evidence type="ECO:0000313" key="16">
    <source>
        <dbReference type="Proteomes" id="UP000532252"/>
    </source>
</evidence>
<keyword evidence="6 12" id="KW-0547">Nucleotide-binding</keyword>
<evidence type="ECO:0000256" key="11">
    <source>
        <dbReference type="ARBA" id="ARBA00023306"/>
    </source>
</evidence>
<keyword evidence="2 12" id="KW-0436">Ligase</keyword>
<dbReference type="GO" id="GO:0046872">
    <property type="term" value="F:metal ion binding"/>
    <property type="evidence" value="ECO:0007669"/>
    <property type="project" value="UniProtKB-KW"/>
</dbReference>
<name>A0A7K5BXK4_MOTAL</name>
<dbReference type="InterPro" id="IPR012309">
    <property type="entry name" value="DNA_ligase_ATP-dep_C"/>
</dbReference>
<dbReference type="FunFam" id="3.30.470.30:FF:000003">
    <property type="entry name" value="DNA ligase"/>
    <property type="match status" value="1"/>
</dbReference>
<keyword evidence="10 12" id="KW-0234">DNA repair</keyword>
<evidence type="ECO:0000256" key="6">
    <source>
        <dbReference type="ARBA" id="ARBA00022741"/>
    </source>
</evidence>
<dbReference type="Pfam" id="PF04679">
    <property type="entry name" value="DNA_ligase_A_C"/>
    <property type="match status" value="1"/>
</dbReference>
<dbReference type="GO" id="GO:0003910">
    <property type="term" value="F:DNA ligase (ATP) activity"/>
    <property type="evidence" value="ECO:0007669"/>
    <property type="project" value="UniProtKB-EC"/>
</dbReference>
<comment type="caution">
    <text evidence="15">The sequence shown here is derived from an EMBL/GenBank/DDBJ whole genome shotgun (WGS) entry which is preliminary data.</text>
</comment>
<keyword evidence="9 12" id="KW-0233">DNA recombination</keyword>
<evidence type="ECO:0000256" key="7">
    <source>
        <dbReference type="ARBA" id="ARBA00022763"/>
    </source>
</evidence>
<dbReference type="PROSITE" id="PS50160">
    <property type="entry name" value="DNA_LIGASE_A3"/>
    <property type="match status" value="1"/>
</dbReference>
<evidence type="ECO:0000256" key="2">
    <source>
        <dbReference type="ARBA" id="ARBA00022598"/>
    </source>
</evidence>
<evidence type="ECO:0000256" key="9">
    <source>
        <dbReference type="ARBA" id="ARBA00023172"/>
    </source>
</evidence>
<keyword evidence="8 12" id="KW-0067">ATP-binding</keyword>
<feature type="non-terminal residue" evidence="15">
    <location>
        <position position="314"/>
    </location>
</feature>
<dbReference type="InterPro" id="IPR000977">
    <property type="entry name" value="DNA_ligase_ATP-dep"/>
</dbReference>
<dbReference type="InterPro" id="IPR012310">
    <property type="entry name" value="DNA_ligase_ATP-dep_cent"/>
</dbReference>
<evidence type="ECO:0000256" key="4">
    <source>
        <dbReference type="ARBA" id="ARBA00022705"/>
    </source>
</evidence>
<dbReference type="PANTHER" id="PTHR45674:SF9">
    <property type="entry name" value="DNA LIGASE 3"/>
    <property type="match status" value="1"/>
</dbReference>
<keyword evidence="5" id="KW-0479">Metal-binding</keyword>
<dbReference type="Pfam" id="PF01068">
    <property type="entry name" value="DNA_ligase_A_M"/>
    <property type="match status" value="1"/>
</dbReference>
<evidence type="ECO:0000256" key="12">
    <source>
        <dbReference type="RuleBase" id="RU000617"/>
    </source>
</evidence>
<reference evidence="15 16" key="1">
    <citation type="submission" date="2019-09" db="EMBL/GenBank/DDBJ databases">
        <title>Bird 10,000 Genomes (B10K) Project - Family phase.</title>
        <authorList>
            <person name="Zhang G."/>
        </authorList>
    </citation>
    <scope>NUCLEOTIDE SEQUENCE [LARGE SCALE GENOMIC DNA]</scope>
    <source>
        <strain evidence="15">B10K-DU-001-75</strain>
        <tissue evidence="15">Muscle</tissue>
    </source>
</reference>
<dbReference type="GO" id="GO:0051301">
    <property type="term" value="P:cell division"/>
    <property type="evidence" value="ECO:0007669"/>
    <property type="project" value="UniProtKB-KW"/>
</dbReference>
<dbReference type="Gene3D" id="3.30.470.30">
    <property type="entry name" value="DNA ligase/mRNA capping enzyme"/>
    <property type="match status" value="1"/>
</dbReference>
<keyword evidence="16" id="KW-1185">Reference proteome</keyword>
<dbReference type="GO" id="GO:0005524">
    <property type="term" value="F:ATP binding"/>
    <property type="evidence" value="ECO:0007669"/>
    <property type="project" value="UniProtKB-KW"/>
</dbReference>
<evidence type="ECO:0000259" key="14">
    <source>
        <dbReference type="PROSITE" id="PS50160"/>
    </source>
</evidence>
<dbReference type="SUPFAM" id="SSF56091">
    <property type="entry name" value="DNA ligase/mRNA capping enzyme, catalytic domain"/>
    <property type="match status" value="1"/>
</dbReference>
<dbReference type="InterPro" id="IPR050191">
    <property type="entry name" value="ATP-dep_DNA_ligase"/>
</dbReference>
<dbReference type="InterPro" id="IPR016059">
    <property type="entry name" value="DNA_ligase_ATP-dep_CS"/>
</dbReference>
<dbReference type="EC" id="6.5.1.1" evidence="12"/>
<dbReference type="GO" id="GO:0006302">
    <property type="term" value="P:double-strand break repair"/>
    <property type="evidence" value="ECO:0007669"/>
    <property type="project" value="TreeGrafter"/>
</dbReference>
<evidence type="ECO:0000313" key="15">
    <source>
        <dbReference type="EMBL" id="NWS00551.1"/>
    </source>
</evidence>
<keyword evidence="3" id="KW-0132">Cell division</keyword>
<dbReference type="Gene3D" id="3.30.1490.70">
    <property type="match status" value="1"/>
</dbReference>
<dbReference type="EMBL" id="VXBE01004251">
    <property type="protein sequence ID" value="NWS00551.1"/>
    <property type="molecule type" value="Genomic_DNA"/>
</dbReference>
<evidence type="ECO:0000256" key="5">
    <source>
        <dbReference type="ARBA" id="ARBA00022723"/>
    </source>
</evidence>
<dbReference type="GO" id="GO:0006310">
    <property type="term" value="P:DNA recombination"/>
    <property type="evidence" value="ECO:0007669"/>
    <property type="project" value="UniProtKB-KW"/>
</dbReference>
<keyword evidence="7 12" id="KW-0227">DNA damage</keyword>
<evidence type="ECO:0000256" key="1">
    <source>
        <dbReference type="ARBA" id="ARBA00007572"/>
    </source>
</evidence>
<keyword evidence="4" id="KW-0235">DNA replication</keyword>
<sequence length="314" mass="34762">AEACKSIEYAMKKCPNGMYAEIKYDGERVQVHKNGDHFSYFSRSLKPVLPHKVAHFKDFIPQAFPGGQSMILDSEVLLIDNKTGKPLPFGTLGVHKKAAFQDANVCLFVLMSHYFSPLLLISSLGVQQRERVQDPLWKTVVKVPLLLAAAALADHDPSPLQKASDLADMITRVIREGLEGLVLKDIKASSLSLCTGGNYEPGKRHWLKVKKDYLNEGAMADTADLVVLGAFYGQGSKGGMMSIFLMGCYDPKSEKWCTVTKCSGGHDDATLARLQTELDMVKISKDPSKIPRWLKINKIYYPDFIVPDPKVSAL</sequence>
<feature type="domain" description="ATP-dependent DNA ligase family profile" evidence="14">
    <location>
        <begin position="98"/>
        <end position="250"/>
    </location>
</feature>
<protein>
    <recommendedName>
        <fullName evidence="12">DNA ligase</fullName>
        <ecNumber evidence="12">6.5.1.1</ecNumber>
    </recommendedName>
</protein>